<dbReference type="PANTHER" id="PTHR43018:SF2">
    <property type="entry name" value="PHOSPHO-2-DEHYDRO-3-DEOXYHEPTONATE ALDOLASE"/>
    <property type="match status" value="1"/>
</dbReference>
<dbReference type="RefSeq" id="WP_016961317.1">
    <property type="nucleotide sequence ID" value="NZ_AJWN02000090.1"/>
</dbReference>
<dbReference type="Proteomes" id="UP000095039">
    <property type="component" value="Unassembled WGS sequence"/>
</dbReference>
<evidence type="ECO:0000313" key="1">
    <source>
        <dbReference type="EMBL" id="OEE59081.1"/>
    </source>
</evidence>
<dbReference type="PANTHER" id="PTHR43018">
    <property type="entry name" value="PHOSPHO-2-DEHYDRO-3-DEOXYHEPTONATE ALDOLASE"/>
    <property type="match status" value="1"/>
</dbReference>
<sequence>MQATNYIYDTGNTNIILHGRGIRTFETTTRNIVDINTIADIQHCCHLNSAEALSDGHQALTESMFAQLMQELKPFVEAAGRTL</sequence>
<keyword evidence="2" id="KW-1185">Reference proteome</keyword>
<dbReference type="SUPFAM" id="SSF51569">
    <property type="entry name" value="Aldolase"/>
    <property type="match status" value="1"/>
</dbReference>
<evidence type="ECO:0000313" key="2">
    <source>
        <dbReference type="Proteomes" id="UP000095039"/>
    </source>
</evidence>
<name>A0A1E5C0W0_9GAMM</name>
<comment type="caution">
    <text evidence="1">The sequence shown here is derived from an EMBL/GenBank/DDBJ whole genome shotgun (WGS) entry which is preliminary data.</text>
</comment>
<reference evidence="1 2" key="1">
    <citation type="journal article" date="2012" name="Science">
        <title>Ecological populations of bacteria act as socially cohesive units of antibiotic production and resistance.</title>
        <authorList>
            <person name="Cordero O.X."/>
            <person name="Wildschutte H."/>
            <person name="Kirkup B."/>
            <person name="Proehl S."/>
            <person name="Ngo L."/>
            <person name="Hussain F."/>
            <person name="Le Roux F."/>
            <person name="Mincer T."/>
            <person name="Polz M.F."/>
        </authorList>
    </citation>
    <scope>NUCLEOTIDE SEQUENCE [LARGE SCALE GENOMIC DNA]</scope>
    <source>
        <strain evidence="1 2">FF-454</strain>
    </source>
</reference>
<dbReference type="InterPro" id="IPR052899">
    <property type="entry name" value="Class-I_DAHP_synthase"/>
</dbReference>
<dbReference type="AlphaFoldDB" id="A0A1E5C0W0"/>
<accession>A0A1E5C0W0</accession>
<dbReference type="EMBL" id="AJWN02000090">
    <property type="protein sequence ID" value="OEE59081.1"/>
    <property type="molecule type" value="Genomic_DNA"/>
</dbReference>
<dbReference type="Gene3D" id="3.20.20.70">
    <property type="entry name" value="Aldolase class I"/>
    <property type="match status" value="1"/>
</dbReference>
<protein>
    <submittedName>
        <fullName evidence="1">Uncharacterized protein</fullName>
    </submittedName>
</protein>
<organism evidence="1 2">
    <name type="scientific">Enterovibrio norvegicus FF-454</name>
    <dbReference type="NCBI Taxonomy" id="1185651"/>
    <lineage>
        <taxon>Bacteria</taxon>
        <taxon>Pseudomonadati</taxon>
        <taxon>Pseudomonadota</taxon>
        <taxon>Gammaproteobacteria</taxon>
        <taxon>Vibrionales</taxon>
        <taxon>Vibrionaceae</taxon>
        <taxon>Enterovibrio</taxon>
    </lineage>
</organism>
<dbReference type="InterPro" id="IPR013785">
    <property type="entry name" value="Aldolase_TIM"/>
</dbReference>
<gene>
    <name evidence="1" type="ORF">A1OK_03470</name>
</gene>
<proteinExistence type="predicted"/>